<evidence type="ECO:0000256" key="8">
    <source>
        <dbReference type="ARBA" id="ARBA00022989"/>
    </source>
</evidence>
<evidence type="ECO:0000256" key="1">
    <source>
        <dbReference type="ARBA" id="ARBA00004477"/>
    </source>
</evidence>
<dbReference type="CTD" id="10195"/>
<evidence type="ECO:0000256" key="6">
    <source>
        <dbReference type="ARBA" id="ARBA00022692"/>
    </source>
</evidence>
<name>A0A6P7F164_DIAVI</name>
<keyword evidence="5" id="KW-0808">Transferase</keyword>
<evidence type="ECO:0000256" key="12">
    <source>
        <dbReference type="SAM" id="Phobius"/>
    </source>
</evidence>
<dbReference type="InterPro" id="IPR007873">
    <property type="entry name" value="Glycosyltransferase_ALG3"/>
</dbReference>
<feature type="transmembrane region" description="Helical" evidence="12">
    <location>
        <begin position="218"/>
        <end position="238"/>
    </location>
</feature>
<dbReference type="InParanoid" id="A0A6P7F164"/>
<feature type="transmembrane region" description="Helical" evidence="12">
    <location>
        <begin position="85"/>
        <end position="102"/>
    </location>
</feature>
<evidence type="ECO:0000256" key="3">
    <source>
        <dbReference type="ARBA" id="ARBA00011964"/>
    </source>
</evidence>
<feature type="transmembrane region" description="Helical" evidence="12">
    <location>
        <begin position="370"/>
        <end position="392"/>
    </location>
</feature>
<evidence type="ECO:0000256" key="7">
    <source>
        <dbReference type="ARBA" id="ARBA00022824"/>
    </source>
</evidence>
<feature type="transmembrane region" description="Helical" evidence="12">
    <location>
        <begin position="108"/>
        <end position="126"/>
    </location>
</feature>
<dbReference type="PANTHER" id="PTHR12646:SF0">
    <property type="entry name" value="DOL-P-MAN:MAN(5)GLCNAC(2)-PP-DOL ALPHA-1,3-MANNOSYLTRANSFERASE"/>
    <property type="match status" value="1"/>
</dbReference>
<feature type="transmembrane region" description="Helical" evidence="12">
    <location>
        <begin position="275"/>
        <end position="295"/>
    </location>
</feature>
<keyword evidence="8 12" id="KW-1133">Transmembrane helix</keyword>
<feature type="transmembrane region" description="Helical" evidence="12">
    <location>
        <begin position="186"/>
        <end position="212"/>
    </location>
</feature>
<keyword evidence="9 12" id="KW-0472">Membrane</keyword>
<dbReference type="Proteomes" id="UP001652700">
    <property type="component" value="Unplaced"/>
</dbReference>
<comment type="subcellular location">
    <subcellularLocation>
        <location evidence="1">Endoplasmic reticulum membrane</location>
        <topology evidence="1">Multi-pass membrane protein</topology>
    </subcellularLocation>
</comment>
<feature type="transmembrane region" description="Helical" evidence="12">
    <location>
        <begin position="28"/>
        <end position="48"/>
    </location>
</feature>
<keyword evidence="7" id="KW-0256">Endoplasmic reticulum</keyword>
<comment type="catalytic activity">
    <reaction evidence="10">
        <text>an alpha-D-Man-(1-&gt;2)-alpha-D-Man-(1-&gt;2)-alpha-D-Man-(1-&gt;3)-[alpha-D-Man-(1-&gt;6)]-beta-D-Man-(1-&gt;4)-beta-D-GlcNAc-(1-&gt;4)-alpha-D-GlcNAc-diphospho-di-trans,poly-cis-dolichol + a di-trans,poly-cis-dolichyl beta-D-mannosyl phosphate = an alpha-D-Man-(1-&gt;2)-alpha-D-Man-(1-&gt;2)-alpha-D-Man-(1-&gt;3)-[alpha-D-Man-(1-&gt;3)-alpha-D-Man-(1-&gt;6)]-beta-D-Man-(1-&gt;4)-beta-D-GlcNAc-(1-&gt;4)-alpha-D-GlcNAc-diphospho-di-trans,poly-cis-dolichol + a di-trans,poly-cis-dolichyl phosphate + H(+)</text>
        <dbReference type="Rhea" id="RHEA:29527"/>
        <dbReference type="Rhea" id="RHEA-COMP:19498"/>
        <dbReference type="Rhea" id="RHEA-COMP:19501"/>
        <dbReference type="Rhea" id="RHEA-COMP:19516"/>
        <dbReference type="Rhea" id="RHEA-COMP:19517"/>
        <dbReference type="ChEBI" id="CHEBI:15378"/>
        <dbReference type="ChEBI" id="CHEBI:57683"/>
        <dbReference type="ChEBI" id="CHEBI:58211"/>
        <dbReference type="ChEBI" id="CHEBI:132515"/>
        <dbReference type="ChEBI" id="CHEBI:132516"/>
        <dbReference type="EC" id="2.4.1.258"/>
    </reaction>
    <physiologicalReaction direction="left-to-right" evidence="10">
        <dbReference type="Rhea" id="RHEA:29528"/>
    </physiologicalReaction>
</comment>
<feature type="transmembrane region" description="Helical" evidence="12">
    <location>
        <begin position="163"/>
        <end position="179"/>
    </location>
</feature>
<dbReference type="EC" id="2.4.1.258" evidence="3"/>
<dbReference type="PANTHER" id="PTHR12646">
    <property type="entry name" value="NOT56 - RELATED"/>
    <property type="match status" value="1"/>
</dbReference>
<dbReference type="EnsemblMetazoa" id="XM_028273260.2">
    <property type="protein sequence ID" value="XP_028129061.1"/>
    <property type="gene ID" value="LOC114325253"/>
</dbReference>
<feature type="transmembrane region" description="Helical" evidence="12">
    <location>
        <begin position="437"/>
        <end position="454"/>
    </location>
</feature>
<proteinExistence type="predicted"/>
<evidence type="ECO:0000256" key="11">
    <source>
        <dbReference type="SAM" id="MobiDB-lite"/>
    </source>
</evidence>
<evidence type="ECO:0000313" key="15">
    <source>
        <dbReference type="RefSeq" id="XP_028129061.1"/>
    </source>
</evidence>
<evidence type="ECO:0000256" key="2">
    <source>
        <dbReference type="ARBA" id="ARBA00004922"/>
    </source>
</evidence>
<keyword evidence="4" id="KW-0328">Glycosyltransferase</keyword>
<reference evidence="13" key="2">
    <citation type="submission" date="2025-05" db="UniProtKB">
        <authorList>
            <consortium name="EnsemblMetazoa"/>
        </authorList>
    </citation>
    <scope>IDENTIFICATION</scope>
</reference>
<evidence type="ECO:0000313" key="13">
    <source>
        <dbReference type="EnsemblMetazoa" id="XP_028129061.1"/>
    </source>
</evidence>
<reference evidence="15" key="1">
    <citation type="submission" date="2025-04" db="UniProtKB">
        <authorList>
            <consortium name="RefSeq"/>
        </authorList>
    </citation>
    <scope>IDENTIFICATION</scope>
    <source>
        <tissue evidence="15">Whole insect</tissue>
    </source>
</reference>
<feature type="transmembrane region" description="Helical" evidence="12">
    <location>
        <begin position="404"/>
        <end position="425"/>
    </location>
</feature>
<evidence type="ECO:0000256" key="4">
    <source>
        <dbReference type="ARBA" id="ARBA00022676"/>
    </source>
</evidence>
<dbReference type="GO" id="GO:0005789">
    <property type="term" value="C:endoplasmic reticulum membrane"/>
    <property type="evidence" value="ECO:0007669"/>
    <property type="project" value="UniProtKB-SubCell"/>
</dbReference>
<dbReference type="GO" id="GO:0052925">
    <property type="term" value="F:dol-P-Man:Man(5)GlcNAc(2)-PP-Dol alpha-1,3-mannosyltransferase activity"/>
    <property type="evidence" value="ECO:0007669"/>
    <property type="project" value="UniProtKB-EC"/>
</dbReference>
<comment type="pathway">
    <text evidence="2">Protein modification; protein glycosylation.</text>
</comment>
<dbReference type="Pfam" id="PF05208">
    <property type="entry name" value="ALG3"/>
    <property type="match status" value="1"/>
</dbReference>
<accession>A0A6P7F164</accession>
<evidence type="ECO:0000313" key="14">
    <source>
        <dbReference type="Proteomes" id="UP001652700"/>
    </source>
</evidence>
<feature type="compositionally biased region" description="Basic and acidic residues" evidence="11">
    <location>
        <begin position="319"/>
        <end position="333"/>
    </location>
</feature>
<protein>
    <recommendedName>
        <fullName evidence="3">dolichyl-P-Man:Man5GlcNAc2-PP-dolichol alpha-1,3-mannosyltransferase</fullName>
        <ecNumber evidence="3">2.4.1.258</ecNumber>
    </recommendedName>
</protein>
<dbReference type="AlphaFoldDB" id="A0A6P7F164"/>
<evidence type="ECO:0000256" key="10">
    <source>
        <dbReference type="ARBA" id="ARBA00049506"/>
    </source>
</evidence>
<sequence>MAPLKKYQNYRKYLEKDYIMKLIFDPHYLWPVCIVLLIFEFLLNLMIIHRVKYTEIDWIAYMQEVEGFLNGTLDYKELKGDTGPLVYPAGFVYIYTLFYYVTSKGTNILLAQYIFLFLYLLQTYLIQRIFRKTMKIPPYALVIATLTSYRIHSIFVLRLFNDPIAVLLFYISLNLFMDDRWKLGSIFYSLAVSVKMNILLYAPCLLLAYLVNLTYLETFVNLFICGLIQLVLGLPFLYGNFISYIKGSFDLGRVFEHKWTVNFRFLPREIFENRILHIGLLLLHILLLLLFLPHFKRYLTSYAKLKVVTEEYRLHLSKEKQETEEKERKENKKMSKGQKAFLKSFESQLKDSGRVKEENDSKFEDKLSKIAQLFVLPFFVSNLIGVACARSLHYQFYSWYFHSLLYLVFSTEYRIQYRFLLLALIEYCWNVYPSTNFSSGLLHCCHVVLLFGVYRTMKK</sequence>
<dbReference type="GeneID" id="114325253"/>
<organism evidence="15">
    <name type="scientific">Diabrotica virgifera virgifera</name>
    <name type="common">western corn rootworm</name>
    <dbReference type="NCBI Taxonomy" id="50390"/>
    <lineage>
        <taxon>Eukaryota</taxon>
        <taxon>Metazoa</taxon>
        <taxon>Ecdysozoa</taxon>
        <taxon>Arthropoda</taxon>
        <taxon>Hexapoda</taxon>
        <taxon>Insecta</taxon>
        <taxon>Pterygota</taxon>
        <taxon>Neoptera</taxon>
        <taxon>Endopterygota</taxon>
        <taxon>Coleoptera</taxon>
        <taxon>Polyphaga</taxon>
        <taxon>Cucujiformia</taxon>
        <taxon>Chrysomeloidea</taxon>
        <taxon>Chrysomelidae</taxon>
        <taxon>Galerucinae</taxon>
        <taxon>Diabroticina</taxon>
        <taxon>Diabroticites</taxon>
        <taxon>Diabrotica</taxon>
    </lineage>
</organism>
<dbReference type="KEGG" id="dvv:114325253"/>
<dbReference type="RefSeq" id="XP_028129061.1">
    <property type="nucleotide sequence ID" value="XM_028273260.1"/>
</dbReference>
<dbReference type="OrthoDB" id="20028at2759"/>
<evidence type="ECO:0000256" key="9">
    <source>
        <dbReference type="ARBA" id="ARBA00023136"/>
    </source>
</evidence>
<feature type="region of interest" description="Disordered" evidence="11">
    <location>
        <begin position="319"/>
        <end position="338"/>
    </location>
</feature>
<dbReference type="FunCoup" id="A0A6P7F164">
    <property type="interactions" value="1204"/>
</dbReference>
<evidence type="ECO:0000256" key="5">
    <source>
        <dbReference type="ARBA" id="ARBA00022679"/>
    </source>
</evidence>
<keyword evidence="14" id="KW-1185">Reference proteome</keyword>
<keyword evidence="6 12" id="KW-0812">Transmembrane</keyword>
<gene>
    <name evidence="15" type="primary">LOC114325253</name>
</gene>